<dbReference type="Gramene" id="GBG89726">
    <property type="protein sequence ID" value="GBG89726"/>
    <property type="gene ID" value="CBR_g49578"/>
</dbReference>
<evidence type="ECO:0000313" key="2">
    <source>
        <dbReference type="EMBL" id="GBG89726.1"/>
    </source>
</evidence>
<keyword evidence="3" id="KW-1185">Reference proteome</keyword>
<name>A0A388M5A8_CHABU</name>
<evidence type="ECO:0000313" key="3">
    <source>
        <dbReference type="Proteomes" id="UP000265515"/>
    </source>
</evidence>
<feature type="compositionally biased region" description="Basic and acidic residues" evidence="1">
    <location>
        <begin position="33"/>
        <end position="46"/>
    </location>
</feature>
<dbReference type="AlphaFoldDB" id="A0A388M5A8"/>
<feature type="compositionally biased region" description="Acidic residues" evidence="1">
    <location>
        <begin position="164"/>
        <end position="182"/>
    </location>
</feature>
<feature type="region of interest" description="Disordered" evidence="1">
    <location>
        <begin position="80"/>
        <end position="105"/>
    </location>
</feature>
<dbReference type="EMBL" id="BFEA01000757">
    <property type="protein sequence ID" value="GBG89726.1"/>
    <property type="molecule type" value="Genomic_DNA"/>
</dbReference>
<feature type="compositionally biased region" description="Basic and acidic residues" evidence="1">
    <location>
        <begin position="82"/>
        <end position="105"/>
    </location>
</feature>
<feature type="compositionally biased region" description="Basic and acidic residues" evidence="1">
    <location>
        <begin position="124"/>
        <end position="142"/>
    </location>
</feature>
<feature type="region of interest" description="Disordered" evidence="1">
    <location>
        <begin position="119"/>
        <end position="192"/>
    </location>
</feature>
<organism evidence="2 3">
    <name type="scientific">Chara braunii</name>
    <name type="common">Braun's stonewort</name>
    <dbReference type="NCBI Taxonomy" id="69332"/>
    <lineage>
        <taxon>Eukaryota</taxon>
        <taxon>Viridiplantae</taxon>
        <taxon>Streptophyta</taxon>
        <taxon>Charophyceae</taxon>
        <taxon>Charales</taxon>
        <taxon>Characeae</taxon>
        <taxon>Chara</taxon>
    </lineage>
</organism>
<dbReference type="Proteomes" id="UP000265515">
    <property type="component" value="Unassembled WGS sequence"/>
</dbReference>
<comment type="caution">
    <text evidence="2">The sequence shown here is derived from an EMBL/GenBank/DDBJ whole genome shotgun (WGS) entry which is preliminary data.</text>
</comment>
<feature type="compositionally biased region" description="Basic and acidic residues" evidence="1">
    <location>
        <begin position="149"/>
        <end position="163"/>
    </location>
</feature>
<evidence type="ECO:0000256" key="1">
    <source>
        <dbReference type="SAM" id="MobiDB-lite"/>
    </source>
</evidence>
<feature type="region of interest" description="Disordered" evidence="1">
    <location>
        <begin position="33"/>
        <end position="52"/>
    </location>
</feature>
<accession>A0A388M5A8</accession>
<gene>
    <name evidence="2" type="ORF">CBR_g49578</name>
</gene>
<reference evidence="2 3" key="1">
    <citation type="journal article" date="2018" name="Cell">
        <title>The Chara Genome: Secondary Complexity and Implications for Plant Terrestrialization.</title>
        <authorList>
            <person name="Nishiyama T."/>
            <person name="Sakayama H."/>
            <person name="Vries J.D."/>
            <person name="Buschmann H."/>
            <person name="Saint-Marcoux D."/>
            <person name="Ullrich K.K."/>
            <person name="Haas F.B."/>
            <person name="Vanderstraeten L."/>
            <person name="Becker D."/>
            <person name="Lang D."/>
            <person name="Vosolsobe S."/>
            <person name="Rombauts S."/>
            <person name="Wilhelmsson P.K.I."/>
            <person name="Janitza P."/>
            <person name="Kern R."/>
            <person name="Heyl A."/>
            <person name="Rumpler F."/>
            <person name="Villalobos L.I.A.C."/>
            <person name="Clay J.M."/>
            <person name="Skokan R."/>
            <person name="Toyoda A."/>
            <person name="Suzuki Y."/>
            <person name="Kagoshima H."/>
            <person name="Schijlen E."/>
            <person name="Tajeshwar N."/>
            <person name="Catarino B."/>
            <person name="Hetherington A.J."/>
            <person name="Saltykova A."/>
            <person name="Bonnot C."/>
            <person name="Breuninger H."/>
            <person name="Symeonidi A."/>
            <person name="Radhakrishnan G.V."/>
            <person name="Van Nieuwerburgh F."/>
            <person name="Deforce D."/>
            <person name="Chang C."/>
            <person name="Karol K.G."/>
            <person name="Hedrich R."/>
            <person name="Ulvskov P."/>
            <person name="Glockner G."/>
            <person name="Delwiche C.F."/>
            <person name="Petrasek J."/>
            <person name="Van de Peer Y."/>
            <person name="Friml J."/>
            <person name="Beilby M."/>
            <person name="Dolan L."/>
            <person name="Kohara Y."/>
            <person name="Sugano S."/>
            <person name="Fujiyama A."/>
            <person name="Delaux P.-M."/>
            <person name="Quint M."/>
            <person name="TheiBen G."/>
            <person name="Hagemann M."/>
            <person name="Harholt J."/>
            <person name="Dunand C."/>
            <person name="Zachgo S."/>
            <person name="Langdale J."/>
            <person name="Maumus F."/>
            <person name="Straeten D.V.D."/>
            <person name="Gould S.B."/>
            <person name="Rensing S.A."/>
        </authorList>
    </citation>
    <scope>NUCLEOTIDE SEQUENCE [LARGE SCALE GENOMIC DNA]</scope>
    <source>
        <strain evidence="2 3">S276</strain>
    </source>
</reference>
<protein>
    <submittedName>
        <fullName evidence="2">Uncharacterized protein</fullName>
    </submittedName>
</protein>
<sequence length="192" mass="21707">MDLKYLWVVAQEDKREVREAGEIEKKATTLESECSGKKMGSSEKLKRAVSSPTLSKVEIRSKSISGGIKVRQPRILISYDDEDHRRKAQENYTTDVKHEMPTNEGDKKLEAILNILGSLVRQTKMKEGDGNIRGEEKHKEAAAEETESEIEKANEKGKEKLDEDKEEGEMSDDSTEAEDDEEEKKKQGGGRH</sequence>
<proteinExistence type="predicted"/>